<dbReference type="InterPro" id="IPR051931">
    <property type="entry name" value="PAK3-like"/>
</dbReference>
<dbReference type="InterPro" id="IPR000719">
    <property type="entry name" value="Prot_kinase_dom"/>
</dbReference>
<dbReference type="CDD" id="cd01093">
    <property type="entry name" value="CRIB_PAK_like"/>
    <property type="match status" value="1"/>
</dbReference>
<dbReference type="GO" id="GO:0004674">
    <property type="term" value="F:protein serine/threonine kinase activity"/>
    <property type="evidence" value="ECO:0007669"/>
    <property type="project" value="UniProtKB-KW"/>
</dbReference>
<name>A0A8H6TZD7_9AGAR</name>
<reference evidence="14" key="1">
    <citation type="submission" date="2020-05" db="EMBL/GenBank/DDBJ databases">
        <title>Mycena genomes resolve the evolution of fungal bioluminescence.</title>
        <authorList>
            <person name="Tsai I.J."/>
        </authorList>
    </citation>
    <scope>NUCLEOTIDE SEQUENCE</scope>
    <source>
        <strain evidence="14">CCC161011</strain>
    </source>
</reference>
<evidence type="ECO:0000256" key="7">
    <source>
        <dbReference type="ARBA" id="ARBA00022840"/>
    </source>
</evidence>
<feature type="domain" description="Protein kinase" evidence="13">
    <location>
        <begin position="165"/>
        <end position="437"/>
    </location>
</feature>
<gene>
    <name evidence="14" type="ORF">MVEN_02584200</name>
</gene>
<evidence type="ECO:0000256" key="3">
    <source>
        <dbReference type="ARBA" id="ARBA00022527"/>
    </source>
</evidence>
<accession>A0A8H6TZD7</accession>
<dbReference type="EMBL" id="JACAZI010000039">
    <property type="protein sequence ID" value="KAF7326903.1"/>
    <property type="molecule type" value="Genomic_DNA"/>
</dbReference>
<dbReference type="SUPFAM" id="SSF50729">
    <property type="entry name" value="PH domain-like"/>
    <property type="match status" value="1"/>
</dbReference>
<dbReference type="FunFam" id="3.30.200.20:FF:000705">
    <property type="entry name" value="Non-specific serine/threonine protein kinase"/>
    <property type="match status" value="1"/>
</dbReference>
<proteinExistence type="inferred from homology"/>
<feature type="compositionally biased region" description="Polar residues" evidence="11">
    <location>
        <begin position="745"/>
        <end position="765"/>
    </location>
</feature>
<evidence type="ECO:0000256" key="5">
    <source>
        <dbReference type="ARBA" id="ARBA00022741"/>
    </source>
</evidence>
<dbReference type="InterPro" id="IPR000095">
    <property type="entry name" value="CRIB_dom"/>
</dbReference>
<dbReference type="PROSITE" id="PS00109">
    <property type="entry name" value="PROTEIN_KINASE_TYR"/>
    <property type="match status" value="1"/>
</dbReference>
<keyword evidence="5 10" id="KW-0547">Nucleotide-binding</keyword>
<dbReference type="InterPro" id="IPR008271">
    <property type="entry name" value="Ser/Thr_kinase_AS"/>
</dbReference>
<evidence type="ECO:0000256" key="1">
    <source>
        <dbReference type="ARBA" id="ARBA00008874"/>
    </source>
</evidence>
<dbReference type="PROSITE" id="PS50011">
    <property type="entry name" value="PROTEIN_KINASE_DOM"/>
    <property type="match status" value="2"/>
</dbReference>
<keyword evidence="4" id="KW-0808">Transferase</keyword>
<dbReference type="InterPro" id="IPR011993">
    <property type="entry name" value="PH-like_dom_sf"/>
</dbReference>
<dbReference type="SUPFAM" id="SSF56112">
    <property type="entry name" value="Protein kinase-like (PK-like)"/>
    <property type="match status" value="2"/>
</dbReference>
<feature type="domain" description="PH" evidence="12">
    <location>
        <begin position="533"/>
        <end position="629"/>
    </location>
</feature>
<evidence type="ECO:0000313" key="15">
    <source>
        <dbReference type="Proteomes" id="UP000620124"/>
    </source>
</evidence>
<dbReference type="Gene3D" id="3.90.810.10">
    <property type="entry name" value="CRIB domain"/>
    <property type="match status" value="1"/>
</dbReference>
<feature type="binding site" evidence="10">
    <location>
        <position position="861"/>
    </location>
    <ligand>
        <name>ATP</name>
        <dbReference type="ChEBI" id="CHEBI:30616"/>
    </ligand>
</feature>
<dbReference type="Proteomes" id="UP000620124">
    <property type="component" value="Unassembled WGS sequence"/>
</dbReference>
<evidence type="ECO:0000259" key="13">
    <source>
        <dbReference type="PROSITE" id="PS50011"/>
    </source>
</evidence>
<evidence type="ECO:0000256" key="9">
    <source>
        <dbReference type="ARBA" id="ARBA00048679"/>
    </source>
</evidence>
<evidence type="ECO:0000256" key="11">
    <source>
        <dbReference type="SAM" id="MobiDB-lite"/>
    </source>
</evidence>
<protein>
    <recommendedName>
        <fullName evidence="2">non-specific serine/threonine protein kinase</fullName>
        <ecNumber evidence="2">2.7.11.1</ecNumber>
    </recommendedName>
</protein>
<feature type="region of interest" description="Disordered" evidence="11">
    <location>
        <begin position="722"/>
        <end position="789"/>
    </location>
</feature>
<dbReference type="PANTHER" id="PTHR45832">
    <property type="entry name" value="SERINE/THREONINE-PROTEIN KINASE SAMKA-RELATED-RELATED"/>
    <property type="match status" value="1"/>
</dbReference>
<dbReference type="OrthoDB" id="248923at2759"/>
<dbReference type="InterPro" id="IPR011009">
    <property type="entry name" value="Kinase-like_dom_sf"/>
</dbReference>
<dbReference type="CDD" id="cd06614">
    <property type="entry name" value="STKc_PAK"/>
    <property type="match status" value="1"/>
</dbReference>
<dbReference type="Pfam" id="PF07714">
    <property type="entry name" value="PK_Tyr_Ser-Thr"/>
    <property type="match status" value="1"/>
</dbReference>
<organism evidence="14 15">
    <name type="scientific">Mycena venus</name>
    <dbReference type="NCBI Taxonomy" id="2733690"/>
    <lineage>
        <taxon>Eukaryota</taxon>
        <taxon>Fungi</taxon>
        <taxon>Dikarya</taxon>
        <taxon>Basidiomycota</taxon>
        <taxon>Agaricomycotina</taxon>
        <taxon>Agaricomycetes</taxon>
        <taxon>Agaricomycetidae</taxon>
        <taxon>Agaricales</taxon>
        <taxon>Marasmiineae</taxon>
        <taxon>Mycenaceae</taxon>
        <taxon>Mycena</taxon>
    </lineage>
</organism>
<dbReference type="FunFam" id="3.90.810.10:FF:000005">
    <property type="entry name" value="Non-specific serine/threonine protein kinase"/>
    <property type="match status" value="1"/>
</dbReference>
<sequence>MPKPILIYEAVIFCLKEACSAGVPGRSTREVAQLQVALDGYVLSMASDNAVTGIVESLDCRKTLLEVSSKLGLANDANLRAALRKDGQRIATILVSIFTSKSLEEAALRLEGDSAQCFLDVVQSALDKGFLVEQEHSRMARRMIRKLSASCDKLPSSLFITGVTGKEQHPTFGGAYGDIYRASHNNQLVALKYMRAVHFMRGSDLRRIRLNFCREALVWKELTHPHILPCLGIDGDSFPSSLCMVSPWMEHGTVVNYLKEHGHENVDKLLYEIAQGLNYLHSRGIVHGDLRGTNILIKEDWSACLADFGLSIFSDATSSMTTNRGGSLYWMAPELLDPDRSGDKFSRTPATDVYAFGCVCFELYTGRPPFAHLPEPGALMKVIKGERPPRPSGPPAMSDKLWQHVTAYLADDPLSRPVTPLVVLNMIWPPEPKSPWILPPLEDLPASPAPSAPVIAPAGNAPESPVPATRRDPSFSSVTGIIPDTIIPEAPVLSPLTPQRRFPVPSISQPTELGRTDADASRPHVSTSSITNDVIKQGLVSFKRNRTFGNWFWQNRWLVLRETTLTFYKTQNSYQLFIIHLDSIIKIERVDLKEHCLWFETRDRKPYFLSLKNDAELYGWLDSIYSRCPLSNSSSLPWNFSHEVHVQYDPVRNTFLGLPDQWEKLLANSVITRDDFAKNPQAVLDVLEFYTDHQKRELEREQEMDTGTVIRFNVEDILGDIDKSRTSSSTSSSTDRPVPPGLELSTPTSVAPVSPRPTQKQQPLQASRPAPPRPALKITPQTKQGSEGVAAATAALEKKHEIREKRISTMTEFQIMEKLRQAVSKDDPRMLYSKIKKVGQGASGHVYVAKTLATGKKVAIKEMDMSRQPRKELIVNEILVMKESQHSNIVNYLESYLIKGNELWVVMEYMEGGALTDIIENNTMEEDHISKICLETCKGIRHLHSQGIIHRDIKSDNILLDVAGQVKITDFGFCAKLTNEKSKRATMVGTPYWMAPEVVKQKEYGTKVDIWSLGIMAIEMVENEPPYLDEEPLKALYLIATNGTPTLKKPEALSREFKGFLAVCLCVDVGSRAASDELLDHEFFQKACTLEGLVPLLRFRTPRTR</sequence>
<dbReference type="GO" id="GO:0005524">
    <property type="term" value="F:ATP binding"/>
    <property type="evidence" value="ECO:0007669"/>
    <property type="project" value="UniProtKB-UniRule"/>
</dbReference>
<dbReference type="SMART" id="SM00233">
    <property type="entry name" value="PH"/>
    <property type="match status" value="1"/>
</dbReference>
<feature type="domain" description="Protein kinase" evidence="13">
    <location>
        <begin position="832"/>
        <end position="1084"/>
    </location>
</feature>
<keyword evidence="7 10" id="KW-0067">ATP-binding</keyword>
<dbReference type="SMART" id="SM00285">
    <property type="entry name" value="PBD"/>
    <property type="match status" value="1"/>
</dbReference>
<evidence type="ECO:0000259" key="12">
    <source>
        <dbReference type="PROSITE" id="PS50003"/>
    </source>
</evidence>
<keyword evidence="6 14" id="KW-0418">Kinase</keyword>
<dbReference type="AlphaFoldDB" id="A0A8H6TZD7"/>
<dbReference type="EC" id="2.7.11.1" evidence="2"/>
<dbReference type="InterPro" id="IPR001849">
    <property type="entry name" value="PH_domain"/>
</dbReference>
<feature type="region of interest" description="Disordered" evidence="11">
    <location>
        <begin position="506"/>
        <end position="527"/>
    </location>
</feature>
<evidence type="ECO:0000256" key="10">
    <source>
        <dbReference type="PROSITE-ProRule" id="PRU10141"/>
    </source>
</evidence>
<dbReference type="Gene3D" id="2.30.29.30">
    <property type="entry name" value="Pleckstrin-homology domain (PH domain)/Phosphotyrosine-binding domain (PTB)"/>
    <property type="match status" value="1"/>
</dbReference>
<dbReference type="InterPro" id="IPR008266">
    <property type="entry name" value="Tyr_kinase_AS"/>
</dbReference>
<comment type="catalytic activity">
    <reaction evidence="8">
        <text>L-threonyl-[protein] + ATP = O-phospho-L-threonyl-[protein] + ADP + H(+)</text>
        <dbReference type="Rhea" id="RHEA:46608"/>
        <dbReference type="Rhea" id="RHEA-COMP:11060"/>
        <dbReference type="Rhea" id="RHEA-COMP:11605"/>
        <dbReference type="ChEBI" id="CHEBI:15378"/>
        <dbReference type="ChEBI" id="CHEBI:30013"/>
        <dbReference type="ChEBI" id="CHEBI:30616"/>
        <dbReference type="ChEBI" id="CHEBI:61977"/>
        <dbReference type="ChEBI" id="CHEBI:456216"/>
        <dbReference type="EC" id="2.7.11.1"/>
    </reaction>
</comment>
<evidence type="ECO:0000256" key="2">
    <source>
        <dbReference type="ARBA" id="ARBA00012513"/>
    </source>
</evidence>
<comment type="catalytic activity">
    <reaction evidence="9">
        <text>L-seryl-[protein] + ATP = O-phospho-L-seryl-[protein] + ADP + H(+)</text>
        <dbReference type="Rhea" id="RHEA:17989"/>
        <dbReference type="Rhea" id="RHEA-COMP:9863"/>
        <dbReference type="Rhea" id="RHEA-COMP:11604"/>
        <dbReference type="ChEBI" id="CHEBI:15378"/>
        <dbReference type="ChEBI" id="CHEBI:29999"/>
        <dbReference type="ChEBI" id="CHEBI:30616"/>
        <dbReference type="ChEBI" id="CHEBI:83421"/>
        <dbReference type="ChEBI" id="CHEBI:456216"/>
        <dbReference type="EC" id="2.7.11.1"/>
    </reaction>
</comment>
<dbReference type="Gene3D" id="1.10.510.10">
    <property type="entry name" value="Transferase(Phosphotransferase) domain 1"/>
    <property type="match status" value="2"/>
</dbReference>
<keyword evidence="3 14" id="KW-0723">Serine/threonine-protein kinase</keyword>
<dbReference type="Pfam" id="PF00069">
    <property type="entry name" value="Pkinase"/>
    <property type="match status" value="1"/>
</dbReference>
<dbReference type="Gene3D" id="3.30.200.20">
    <property type="entry name" value="Phosphorylase Kinase, domain 1"/>
    <property type="match status" value="1"/>
</dbReference>
<dbReference type="FunFam" id="1.10.510.10:FF:000139">
    <property type="entry name" value="Non-specific serine/threonine protein kinase"/>
    <property type="match status" value="1"/>
</dbReference>
<dbReference type="PROSITE" id="PS00108">
    <property type="entry name" value="PROTEIN_KINASE_ST"/>
    <property type="match status" value="1"/>
</dbReference>
<evidence type="ECO:0000256" key="6">
    <source>
        <dbReference type="ARBA" id="ARBA00022777"/>
    </source>
</evidence>
<dbReference type="Pfam" id="PF00786">
    <property type="entry name" value="PBD"/>
    <property type="match status" value="1"/>
</dbReference>
<dbReference type="PROSITE" id="PS50003">
    <property type="entry name" value="PH_DOMAIN"/>
    <property type="match status" value="1"/>
</dbReference>
<evidence type="ECO:0000256" key="8">
    <source>
        <dbReference type="ARBA" id="ARBA00047899"/>
    </source>
</evidence>
<dbReference type="Pfam" id="PF00169">
    <property type="entry name" value="PH"/>
    <property type="match status" value="1"/>
</dbReference>
<dbReference type="InterPro" id="IPR036936">
    <property type="entry name" value="CRIB_dom_sf"/>
</dbReference>
<dbReference type="InterPro" id="IPR001245">
    <property type="entry name" value="Ser-Thr/Tyr_kinase_cat_dom"/>
</dbReference>
<evidence type="ECO:0000256" key="4">
    <source>
        <dbReference type="ARBA" id="ARBA00022679"/>
    </source>
</evidence>
<evidence type="ECO:0000313" key="14">
    <source>
        <dbReference type="EMBL" id="KAF7326903.1"/>
    </source>
</evidence>
<dbReference type="PANTHER" id="PTHR45832:SF22">
    <property type="entry name" value="SERINE_THREONINE-PROTEIN KINASE SAMKA-RELATED"/>
    <property type="match status" value="1"/>
</dbReference>
<keyword evidence="15" id="KW-1185">Reference proteome</keyword>
<dbReference type="SMART" id="SM00220">
    <property type="entry name" value="S_TKc"/>
    <property type="match status" value="2"/>
</dbReference>
<comment type="caution">
    <text evidence="14">The sequence shown here is derived from an EMBL/GenBank/DDBJ whole genome shotgun (WGS) entry which is preliminary data.</text>
</comment>
<dbReference type="PROSITE" id="PS00107">
    <property type="entry name" value="PROTEIN_KINASE_ATP"/>
    <property type="match status" value="1"/>
</dbReference>
<comment type="similarity">
    <text evidence="1">Belongs to the protein kinase superfamily. STE Ser/Thr protein kinase family. STE20 subfamily.</text>
</comment>
<dbReference type="InterPro" id="IPR033923">
    <property type="entry name" value="PAK_BD"/>
</dbReference>
<dbReference type="InterPro" id="IPR017441">
    <property type="entry name" value="Protein_kinase_ATP_BS"/>
</dbReference>